<protein>
    <submittedName>
        <fullName evidence="2">Uncharacterized protein</fullName>
    </submittedName>
</protein>
<name>A0AAV3ABY5_PYXAD</name>
<evidence type="ECO:0000313" key="3">
    <source>
        <dbReference type="Proteomes" id="UP001181693"/>
    </source>
</evidence>
<comment type="caution">
    <text evidence="2">The sequence shown here is derived from an EMBL/GenBank/DDBJ whole genome shotgun (WGS) entry which is preliminary data.</text>
</comment>
<evidence type="ECO:0000256" key="1">
    <source>
        <dbReference type="SAM" id="MobiDB-lite"/>
    </source>
</evidence>
<keyword evidence="3" id="KW-1185">Reference proteome</keyword>
<reference evidence="2" key="1">
    <citation type="thesis" date="2020" institute="ProQuest LLC" country="789 East Eisenhower Parkway, Ann Arbor, MI, USA">
        <title>Comparative Genomics and Chromosome Evolution.</title>
        <authorList>
            <person name="Mudd A.B."/>
        </authorList>
    </citation>
    <scope>NUCLEOTIDE SEQUENCE</scope>
    <source>
        <strain evidence="2">1538</strain>
        <tissue evidence="2">Blood</tissue>
    </source>
</reference>
<dbReference type="Proteomes" id="UP001181693">
    <property type="component" value="Unassembled WGS sequence"/>
</dbReference>
<feature type="region of interest" description="Disordered" evidence="1">
    <location>
        <begin position="31"/>
        <end position="57"/>
    </location>
</feature>
<gene>
    <name evidence="2" type="ORF">GDO54_012960</name>
</gene>
<dbReference type="EMBL" id="DYDO01000006">
    <property type="protein sequence ID" value="DBA21831.1"/>
    <property type="molecule type" value="Genomic_DNA"/>
</dbReference>
<sequence length="144" mass="15795">MPHCRYDIPELIQRVTCSSPDGYPEVVTHDTSVDVLEQPSRPVQTAGSDDYSDPEAAYDVPKPLRAVQPLFAGKGEDSGDISDSDIYDVPRPQNKNPALLSEYKVTAEEEEQKKLSTMDISGPALQTVTDCTDIQESHAQKNSS</sequence>
<evidence type="ECO:0000313" key="2">
    <source>
        <dbReference type="EMBL" id="DBA21831.1"/>
    </source>
</evidence>
<proteinExistence type="predicted"/>
<dbReference type="AlphaFoldDB" id="A0AAV3ABY5"/>
<organism evidence="2 3">
    <name type="scientific">Pyxicephalus adspersus</name>
    <name type="common">African bullfrog</name>
    <dbReference type="NCBI Taxonomy" id="30357"/>
    <lineage>
        <taxon>Eukaryota</taxon>
        <taxon>Metazoa</taxon>
        <taxon>Chordata</taxon>
        <taxon>Craniata</taxon>
        <taxon>Vertebrata</taxon>
        <taxon>Euteleostomi</taxon>
        <taxon>Amphibia</taxon>
        <taxon>Batrachia</taxon>
        <taxon>Anura</taxon>
        <taxon>Neobatrachia</taxon>
        <taxon>Ranoidea</taxon>
        <taxon>Pyxicephalidae</taxon>
        <taxon>Pyxicephalinae</taxon>
        <taxon>Pyxicephalus</taxon>
    </lineage>
</organism>
<feature type="region of interest" description="Disordered" evidence="1">
    <location>
        <begin position="72"/>
        <end position="97"/>
    </location>
</feature>
<accession>A0AAV3ABY5</accession>